<dbReference type="Proteomes" id="UP000821866">
    <property type="component" value="Unassembled WGS sequence"/>
</dbReference>
<keyword evidence="3" id="KW-0479">Metal-binding</keyword>
<feature type="region of interest" description="Disordered" evidence="13">
    <location>
        <begin position="105"/>
        <end position="126"/>
    </location>
</feature>
<proteinExistence type="inferred from homology"/>
<evidence type="ECO:0000256" key="11">
    <source>
        <dbReference type="ARBA" id="ARBA00023306"/>
    </source>
</evidence>
<keyword evidence="9" id="KW-0804">Transcription</keyword>
<evidence type="ECO:0000256" key="3">
    <source>
        <dbReference type="ARBA" id="ARBA00022723"/>
    </source>
</evidence>
<evidence type="ECO:0000313" key="15">
    <source>
        <dbReference type="EMBL" id="KAH8026545.1"/>
    </source>
</evidence>
<dbReference type="InterPro" id="IPR026516">
    <property type="entry name" value="THAP1/10"/>
</dbReference>
<dbReference type="Pfam" id="PF05485">
    <property type="entry name" value="THAP"/>
    <property type="match status" value="1"/>
</dbReference>
<evidence type="ECO:0000256" key="7">
    <source>
        <dbReference type="ARBA" id="ARBA00023054"/>
    </source>
</evidence>
<evidence type="ECO:0000256" key="5">
    <source>
        <dbReference type="ARBA" id="ARBA00022833"/>
    </source>
</evidence>
<evidence type="ECO:0000259" key="14">
    <source>
        <dbReference type="PROSITE" id="PS50950"/>
    </source>
</evidence>
<evidence type="ECO:0000256" key="4">
    <source>
        <dbReference type="ARBA" id="ARBA00022771"/>
    </source>
</evidence>
<keyword evidence="6" id="KW-0805">Transcription regulation</keyword>
<gene>
    <name evidence="15" type="ORF">HPB51_021439</name>
</gene>
<dbReference type="GO" id="GO:0008270">
    <property type="term" value="F:zinc ion binding"/>
    <property type="evidence" value="ECO:0007669"/>
    <property type="project" value="UniProtKB-KW"/>
</dbReference>
<dbReference type="PROSITE" id="PS50950">
    <property type="entry name" value="ZF_THAP"/>
    <property type="match status" value="1"/>
</dbReference>
<evidence type="ECO:0000256" key="9">
    <source>
        <dbReference type="ARBA" id="ARBA00023163"/>
    </source>
</evidence>
<evidence type="ECO:0000256" key="1">
    <source>
        <dbReference type="ARBA" id="ARBA00004642"/>
    </source>
</evidence>
<accession>A0A9J6DXD8</accession>
<comment type="similarity">
    <text evidence="2">Belongs to the THAP1 family.</text>
</comment>
<dbReference type="InterPro" id="IPR006612">
    <property type="entry name" value="THAP_Znf"/>
</dbReference>
<keyword evidence="7" id="KW-0175">Coiled coil</keyword>
<dbReference type="GO" id="GO:0043565">
    <property type="term" value="F:sequence-specific DNA binding"/>
    <property type="evidence" value="ECO:0007669"/>
    <property type="project" value="InterPro"/>
</dbReference>
<keyword evidence="10" id="KW-0539">Nucleus</keyword>
<keyword evidence="11" id="KW-0131">Cell cycle</keyword>
<reference evidence="15" key="1">
    <citation type="journal article" date="2020" name="Cell">
        <title>Large-Scale Comparative Analyses of Tick Genomes Elucidate Their Genetic Diversity and Vector Capacities.</title>
        <authorList>
            <consortium name="Tick Genome and Microbiome Consortium (TIGMIC)"/>
            <person name="Jia N."/>
            <person name="Wang J."/>
            <person name="Shi W."/>
            <person name="Du L."/>
            <person name="Sun Y."/>
            <person name="Zhan W."/>
            <person name="Jiang J.F."/>
            <person name="Wang Q."/>
            <person name="Zhang B."/>
            <person name="Ji P."/>
            <person name="Bell-Sakyi L."/>
            <person name="Cui X.M."/>
            <person name="Yuan T.T."/>
            <person name="Jiang B.G."/>
            <person name="Yang W.F."/>
            <person name="Lam T.T."/>
            <person name="Chang Q.C."/>
            <person name="Ding S.J."/>
            <person name="Wang X.J."/>
            <person name="Zhu J.G."/>
            <person name="Ruan X.D."/>
            <person name="Zhao L."/>
            <person name="Wei J.T."/>
            <person name="Ye R.Z."/>
            <person name="Que T.C."/>
            <person name="Du C.H."/>
            <person name="Zhou Y.H."/>
            <person name="Cheng J.X."/>
            <person name="Dai P.F."/>
            <person name="Guo W.B."/>
            <person name="Han X.H."/>
            <person name="Huang E.J."/>
            <person name="Li L.F."/>
            <person name="Wei W."/>
            <person name="Gao Y.C."/>
            <person name="Liu J.Z."/>
            <person name="Shao H.Z."/>
            <person name="Wang X."/>
            <person name="Wang C.C."/>
            <person name="Yang T.C."/>
            <person name="Huo Q.B."/>
            <person name="Li W."/>
            <person name="Chen H.Y."/>
            <person name="Chen S.E."/>
            <person name="Zhou L.G."/>
            <person name="Ni X.B."/>
            <person name="Tian J.H."/>
            <person name="Sheng Y."/>
            <person name="Liu T."/>
            <person name="Pan Y.S."/>
            <person name="Xia L.Y."/>
            <person name="Li J."/>
            <person name="Zhao F."/>
            <person name="Cao W.C."/>
        </authorList>
    </citation>
    <scope>NUCLEOTIDE SEQUENCE</scope>
    <source>
        <strain evidence="15">Rmic-2018</strain>
    </source>
</reference>
<evidence type="ECO:0000256" key="10">
    <source>
        <dbReference type="ARBA" id="ARBA00023242"/>
    </source>
</evidence>
<evidence type="ECO:0000256" key="2">
    <source>
        <dbReference type="ARBA" id="ARBA00006177"/>
    </source>
</evidence>
<name>A0A9J6DXD8_RHIMP</name>
<organism evidence="15 16">
    <name type="scientific">Rhipicephalus microplus</name>
    <name type="common">Cattle tick</name>
    <name type="synonym">Boophilus microplus</name>
    <dbReference type="NCBI Taxonomy" id="6941"/>
    <lineage>
        <taxon>Eukaryota</taxon>
        <taxon>Metazoa</taxon>
        <taxon>Ecdysozoa</taxon>
        <taxon>Arthropoda</taxon>
        <taxon>Chelicerata</taxon>
        <taxon>Arachnida</taxon>
        <taxon>Acari</taxon>
        <taxon>Parasitiformes</taxon>
        <taxon>Ixodida</taxon>
        <taxon>Ixodoidea</taxon>
        <taxon>Ixodidae</taxon>
        <taxon>Rhipicephalinae</taxon>
        <taxon>Rhipicephalus</taxon>
        <taxon>Boophilus</taxon>
    </lineage>
</organism>
<evidence type="ECO:0000256" key="8">
    <source>
        <dbReference type="ARBA" id="ARBA00023125"/>
    </source>
</evidence>
<dbReference type="EMBL" id="JABSTU010000007">
    <property type="protein sequence ID" value="KAH8026545.1"/>
    <property type="molecule type" value="Genomic_DNA"/>
</dbReference>
<reference evidence="15" key="2">
    <citation type="submission" date="2021-09" db="EMBL/GenBank/DDBJ databases">
        <authorList>
            <person name="Jia N."/>
            <person name="Wang J."/>
            <person name="Shi W."/>
            <person name="Du L."/>
            <person name="Sun Y."/>
            <person name="Zhan W."/>
            <person name="Jiang J."/>
            <person name="Wang Q."/>
            <person name="Zhang B."/>
            <person name="Ji P."/>
            <person name="Sakyi L.B."/>
            <person name="Cui X."/>
            <person name="Yuan T."/>
            <person name="Jiang B."/>
            <person name="Yang W."/>
            <person name="Lam T.T.-Y."/>
            <person name="Chang Q."/>
            <person name="Ding S."/>
            <person name="Wang X."/>
            <person name="Zhu J."/>
            <person name="Ruan X."/>
            <person name="Zhao L."/>
            <person name="Wei J."/>
            <person name="Que T."/>
            <person name="Du C."/>
            <person name="Cheng J."/>
            <person name="Dai P."/>
            <person name="Han X."/>
            <person name="Huang E."/>
            <person name="Gao Y."/>
            <person name="Liu J."/>
            <person name="Shao H."/>
            <person name="Ye R."/>
            <person name="Li L."/>
            <person name="Wei W."/>
            <person name="Wang X."/>
            <person name="Wang C."/>
            <person name="Huo Q."/>
            <person name="Li W."/>
            <person name="Guo W."/>
            <person name="Chen H."/>
            <person name="Chen S."/>
            <person name="Zhou L."/>
            <person name="Zhou L."/>
            <person name="Ni X."/>
            <person name="Tian J."/>
            <person name="Zhou Y."/>
            <person name="Sheng Y."/>
            <person name="Liu T."/>
            <person name="Pan Y."/>
            <person name="Xia L."/>
            <person name="Li J."/>
            <person name="Zhao F."/>
            <person name="Cao W."/>
        </authorList>
    </citation>
    <scope>NUCLEOTIDE SEQUENCE</scope>
    <source>
        <strain evidence="15">Rmic-2018</strain>
        <tissue evidence="15">Larvae</tissue>
    </source>
</reference>
<evidence type="ECO:0000313" key="16">
    <source>
        <dbReference type="Proteomes" id="UP000821866"/>
    </source>
</evidence>
<keyword evidence="5" id="KW-0862">Zinc</keyword>
<dbReference type="GO" id="GO:0005654">
    <property type="term" value="C:nucleoplasm"/>
    <property type="evidence" value="ECO:0007669"/>
    <property type="project" value="UniProtKB-SubCell"/>
</dbReference>
<evidence type="ECO:0000256" key="6">
    <source>
        <dbReference type="ARBA" id="ARBA00023015"/>
    </source>
</evidence>
<feature type="domain" description="THAP-type" evidence="14">
    <location>
        <begin position="1"/>
        <end position="96"/>
    </location>
</feature>
<dbReference type="SUPFAM" id="SSF57716">
    <property type="entry name" value="Glucocorticoid receptor-like (DNA-binding domain)"/>
    <property type="match status" value="1"/>
</dbReference>
<dbReference type="AlphaFoldDB" id="A0A9J6DXD8"/>
<sequence length="314" mass="35312">MPRCFVPGCKSGYDSVLPSSEKRHFFKPPRDAERLALWQRAVPRQDKKLSSTCSICDLHFSDEDISKVFEHNICGELVTMPRDKWALKDDAVPRLFLNCPSYLSKPTRKRKAPARRLSPAKSKRRKGQVALSENLEVAVCANGRIVPRSVYAGEPSIEMNSFDDLKCLIRYIEKLKLCQGCPVEKYPKIASSLVAKKGGNLRINFGHYVTLYETEKNKHVRVVPKLTEAHVAPDNLRKMSVRLATQLFSRGTAVGIRVYREAKVTGLEDSEGTETFTRMVNDVFDALNIKLPSRGIRRNSKEIQASSSTNLSGA</sequence>
<keyword evidence="4 12" id="KW-0863">Zinc-finger</keyword>
<evidence type="ECO:0000256" key="13">
    <source>
        <dbReference type="SAM" id="MobiDB-lite"/>
    </source>
</evidence>
<comment type="caution">
    <text evidence="15">The sequence shown here is derived from an EMBL/GenBank/DDBJ whole genome shotgun (WGS) entry which is preliminary data.</text>
</comment>
<dbReference type="PANTHER" id="PTHR46600">
    <property type="entry name" value="THAP DOMAIN-CONTAINING"/>
    <property type="match status" value="1"/>
</dbReference>
<keyword evidence="16" id="KW-1185">Reference proteome</keyword>
<comment type="subcellular location">
    <subcellularLocation>
        <location evidence="1">Nucleus</location>
        <location evidence="1">Nucleoplasm</location>
    </subcellularLocation>
</comment>
<dbReference type="Pfam" id="PF21788">
    <property type="entry name" value="TNP-like_GBD"/>
    <property type="match status" value="1"/>
</dbReference>
<protein>
    <recommendedName>
        <fullName evidence="14">THAP-type domain-containing protein</fullName>
    </recommendedName>
</protein>
<dbReference type="SMART" id="SM00980">
    <property type="entry name" value="THAP"/>
    <property type="match status" value="1"/>
</dbReference>
<dbReference type="SMART" id="SM00692">
    <property type="entry name" value="DM3"/>
    <property type="match status" value="1"/>
</dbReference>
<evidence type="ECO:0000256" key="12">
    <source>
        <dbReference type="PROSITE-ProRule" id="PRU00309"/>
    </source>
</evidence>
<dbReference type="InterPro" id="IPR048366">
    <property type="entry name" value="TNP-like_GBD"/>
</dbReference>
<dbReference type="PANTHER" id="PTHR46600:SF1">
    <property type="entry name" value="THAP DOMAIN-CONTAINING PROTEIN 1"/>
    <property type="match status" value="1"/>
</dbReference>
<keyword evidence="8 12" id="KW-0238">DNA-binding</keyword>